<dbReference type="EMBL" id="KL648668">
    <property type="protein sequence ID" value="KEY66170.1"/>
    <property type="molecule type" value="Genomic_DNA"/>
</dbReference>
<feature type="domain" description="Gamma tubulin complex component protein N-terminal" evidence="9">
    <location>
        <begin position="230"/>
        <end position="537"/>
    </location>
</feature>
<sequence length="848" mass="95150">MAFAARLGPLAEELVESLGFPAARNNPRAARAARDVALQGLKSHTYLRTNHFDVEHRLNGLEERFRVNHRESLADALRQRLNALQREPEPWLPEVLSLLLELSDQPTFKSRLSDLDSLKEDVVEPQASLRWEDISKEDGWDHDPNLWATARYSDSSDDDVGDELDDDDDTTSSSVDAETIQRNPDNLTIHAEDTQLLEGVREAQSWRRAVPEKDASGSTRKIAVSEIHVLREVLFMLQGLETTMFNADVSVKPAFQVSHLAWETHKASLNAFAEYGRHLHLLREFAQQSQGAPLLQIFQDCIAERLQSFDAKVAQIEACFVDPSNHVIVSLLSIMADLEPLLAPLTTVADIVIRFRATPRSNSFRYLELLFDEASLAQLTCKHTTYEFLARIFLECFAVYVRPIRQWMDRGRLFSEDEMFFISNASGQVPLSRTWQDAFELRKNPDGTLHAPRFLQPTVNKIFNAGKNIVVLRQLGENQTVGFQTVEEEPRLDYESVCSQDSELAPFTDLFDTAFERWIQSKYRKTSSILKNVLYGKCQLPSHLDALQYLYLMSNGFAAISLWGEVFGDLDALKPGWHNRYALTGLAQDAFASLLDASRLTVAVGGAGRELSSEAARDSVKTALPYIAISYRLAWPLQMIISEESLAHYQSISTLLLQIRRAQHALQKLSLTKSYWMEEASWEESALYYSSRNTLSWFLTTLQTYVSTLVLAPNTQTMRLELASAPDVDAMAAIHTSATKRMVDEACLGSRLTPIRECILDVLDLPIKLQQAHAGLEHTAELDESGTSQPVLGDAASRRETLEGIRADLDRHLRFICGGLRSVAGASSGSGAAKWDMLAEMLQDGSRG</sequence>
<organism evidence="10 11">
    <name type="scientific">Stachybotrys chartarum (strain CBS 109288 / IBT 7711)</name>
    <name type="common">Toxic black mold</name>
    <name type="synonym">Stilbospora chartarum</name>
    <dbReference type="NCBI Taxonomy" id="1280523"/>
    <lineage>
        <taxon>Eukaryota</taxon>
        <taxon>Fungi</taxon>
        <taxon>Dikarya</taxon>
        <taxon>Ascomycota</taxon>
        <taxon>Pezizomycotina</taxon>
        <taxon>Sordariomycetes</taxon>
        <taxon>Hypocreomycetidae</taxon>
        <taxon>Hypocreales</taxon>
        <taxon>Stachybotryaceae</taxon>
        <taxon>Stachybotrys</taxon>
    </lineage>
</organism>
<accession>A0A084ALJ1</accession>
<dbReference type="GO" id="GO:0005874">
    <property type="term" value="C:microtubule"/>
    <property type="evidence" value="ECO:0007669"/>
    <property type="project" value="UniProtKB-KW"/>
</dbReference>
<dbReference type="AlphaFoldDB" id="A0A084ALJ1"/>
<reference evidence="10 11" key="1">
    <citation type="journal article" date="2014" name="BMC Genomics">
        <title>Comparative genome sequencing reveals chemotype-specific gene clusters in the toxigenic black mold Stachybotrys.</title>
        <authorList>
            <person name="Semeiks J."/>
            <person name="Borek D."/>
            <person name="Otwinowski Z."/>
            <person name="Grishin N.V."/>
        </authorList>
    </citation>
    <scope>NUCLEOTIDE SEQUENCE [LARGE SCALE GENOMIC DNA]</scope>
    <source>
        <strain evidence="11">CBS 109288 / IBT 7711</strain>
    </source>
</reference>
<evidence type="ECO:0000256" key="5">
    <source>
        <dbReference type="RuleBase" id="RU363050"/>
    </source>
</evidence>
<dbReference type="PANTHER" id="PTHR19302">
    <property type="entry name" value="GAMMA TUBULIN COMPLEX PROTEIN"/>
    <property type="match status" value="1"/>
</dbReference>
<keyword evidence="4 5" id="KW-0206">Cytoskeleton</keyword>
<evidence type="ECO:0000256" key="4">
    <source>
        <dbReference type="ARBA" id="ARBA00023212"/>
    </source>
</evidence>
<evidence type="ECO:0000259" key="9">
    <source>
        <dbReference type="Pfam" id="PF17681"/>
    </source>
</evidence>
<comment type="similarity">
    <text evidence="1 5">Belongs to the TUBGCP family.</text>
</comment>
<dbReference type="GO" id="GO:0043015">
    <property type="term" value="F:gamma-tubulin binding"/>
    <property type="evidence" value="ECO:0007669"/>
    <property type="project" value="InterPro"/>
</dbReference>
<dbReference type="Pfam" id="PF14609">
    <property type="entry name" value="GCP5-Mod21_N"/>
    <property type="match status" value="1"/>
</dbReference>
<feature type="domain" description="Gamma tubulin complex component C-terminal" evidence="7">
    <location>
        <begin position="540"/>
        <end position="824"/>
    </location>
</feature>
<dbReference type="GO" id="GO:0051225">
    <property type="term" value="P:spindle assembly"/>
    <property type="evidence" value="ECO:0007669"/>
    <property type="project" value="TreeGrafter"/>
</dbReference>
<keyword evidence="3 5" id="KW-0493">Microtubule</keyword>
<dbReference type="GO" id="GO:0000930">
    <property type="term" value="C:gamma-tubulin complex"/>
    <property type="evidence" value="ECO:0007669"/>
    <property type="project" value="TreeGrafter"/>
</dbReference>
<evidence type="ECO:0000256" key="2">
    <source>
        <dbReference type="ARBA" id="ARBA00022490"/>
    </source>
</evidence>
<dbReference type="PANTHER" id="PTHR19302:SF33">
    <property type="entry name" value="GAMMA-TUBULIN COMPLEX COMPONENT 5"/>
    <property type="match status" value="1"/>
</dbReference>
<feature type="compositionally biased region" description="Acidic residues" evidence="6">
    <location>
        <begin position="155"/>
        <end position="170"/>
    </location>
</feature>
<dbReference type="Pfam" id="PF17681">
    <property type="entry name" value="GCP_N_terminal"/>
    <property type="match status" value="1"/>
</dbReference>
<dbReference type="InterPro" id="IPR042241">
    <property type="entry name" value="GCP_C_sf"/>
</dbReference>
<dbReference type="CDD" id="cd22572">
    <property type="entry name" value="GCP5_NTD"/>
    <property type="match status" value="1"/>
</dbReference>
<evidence type="ECO:0000256" key="6">
    <source>
        <dbReference type="SAM" id="MobiDB-lite"/>
    </source>
</evidence>
<evidence type="ECO:0000313" key="10">
    <source>
        <dbReference type="EMBL" id="KEY66170.1"/>
    </source>
</evidence>
<protein>
    <recommendedName>
        <fullName evidence="5">Spindle pole body component</fullName>
    </recommendedName>
</protein>
<evidence type="ECO:0000313" key="11">
    <source>
        <dbReference type="Proteomes" id="UP000028045"/>
    </source>
</evidence>
<dbReference type="GO" id="GO:0005816">
    <property type="term" value="C:spindle pole body"/>
    <property type="evidence" value="ECO:0007669"/>
    <property type="project" value="UniProtKB-ARBA"/>
</dbReference>
<proteinExistence type="inferred from homology"/>
<dbReference type="HOGENOM" id="CLU_010106_0_0_1"/>
<evidence type="ECO:0000259" key="7">
    <source>
        <dbReference type="Pfam" id="PF04130"/>
    </source>
</evidence>
<dbReference type="Pfam" id="PF04130">
    <property type="entry name" value="GCP_C_terminal"/>
    <property type="match status" value="1"/>
</dbReference>
<feature type="region of interest" description="Disordered" evidence="6">
    <location>
        <begin position="151"/>
        <end position="177"/>
    </location>
</feature>
<dbReference type="InterPro" id="IPR032797">
    <property type="entry name" value="Mod21_N"/>
</dbReference>
<dbReference type="InterPro" id="IPR040457">
    <property type="entry name" value="GCP_C"/>
</dbReference>
<dbReference type="GO" id="GO:0000278">
    <property type="term" value="P:mitotic cell cycle"/>
    <property type="evidence" value="ECO:0007669"/>
    <property type="project" value="TreeGrafter"/>
</dbReference>
<keyword evidence="11" id="KW-1185">Reference proteome</keyword>
<gene>
    <name evidence="10" type="ORF">S7711_07627</name>
</gene>
<dbReference type="GO" id="GO:0031122">
    <property type="term" value="P:cytoplasmic microtubule organization"/>
    <property type="evidence" value="ECO:0007669"/>
    <property type="project" value="TreeGrafter"/>
</dbReference>
<dbReference type="Proteomes" id="UP000028045">
    <property type="component" value="Unassembled WGS sequence"/>
</dbReference>
<dbReference type="Gene3D" id="1.20.120.1900">
    <property type="entry name" value="Gamma-tubulin complex, C-terminal domain"/>
    <property type="match status" value="1"/>
</dbReference>
<dbReference type="GO" id="GO:0051011">
    <property type="term" value="F:microtubule minus-end binding"/>
    <property type="evidence" value="ECO:0007669"/>
    <property type="project" value="TreeGrafter"/>
</dbReference>
<dbReference type="GO" id="GO:0051321">
    <property type="term" value="P:meiotic cell cycle"/>
    <property type="evidence" value="ECO:0007669"/>
    <property type="project" value="TreeGrafter"/>
</dbReference>
<comment type="subcellular location">
    <subcellularLocation>
        <location evidence="5">Cytoplasm</location>
        <location evidence="5">Cytoskeleton</location>
        <location evidence="5">Microtubule organizing center</location>
    </subcellularLocation>
</comment>
<feature type="domain" description="Gamma-Tubulin ring complex non-core subunit mod21 N-terminal" evidence="8">
    <location>
        <begin position="67"/>
        <end position="158"/>
    </location>
</feature>
<evidence type="ECO:0000256" key="1">
    <source>
        <dbReference type="ARBA" id="ARBA00010337"/>
    </source>
</evidence>
<name>A0A084ALJ1_STACB</name>
<keyword evidence="2 5" id="KW-0963">Cytoplasm</keyword>
<evidence type="ECO:0000256" key="3">
    <source>
        <dbReference type="ARBA" id="ARBA00022701"/>
    </source>
</evidence>
<dbReference type="InterPro" id="IPR059169">
    <property type="entry name" value="GCP5_N_ext"/>
</dbReference>
<dbReference type="InterPro" id="IPR007259">
    <property type="entry name" value="GCP"/>
</dbReference>
<dbReference type="GO" id="GO:0000922">
    <property type="term" value="C:spindle pole"/>
    <property type="evidence" value="ECO:0007669"/>
    <property type="project" value="InterPro"/>
</dbReference>
<dbReference type="GO" id="GO:0007020">
    <property type="term" value="P:microtubule nucleation"/>
    <property type="evidence" value="ECO:0007669"/>
    <property type="project" value="InterPro"/>
</dbReference>
<dbReference type="OrthoDB" id="66546at2759"/>
<evidence type="ECO:0000259" key="8">
    <source>
        <dbReference type="Pfam" id="PF14609"/>
    </source>
</evidence>
<dbReference type="InterPro" id="IPR041470">
    <property type="entry name" value="GCP_N"/>
</dbReference>